<keyword evidence="11" id="KW-1208">Phospholipid metabolism</keyword>
<proteinExistence type="predicted"/>
<evidence type="ECO:0000256" key="10">
    <source>
        <dbReference type="ARBA" id="ARBA00023209"/>
    </source>
</evidence>
<keyword evidence="2" id="KW-0444">Lipid biosynthesis</keyword>
<sequence length="219" mass="23917">MDLSSVLLATTIGAAAYLVKICSKSPNPPPQSRHTTDTIGPLVGTFTNTLRRAALGVMLFQAALALFVQSPERIESICAVPSNLNESLVTWDKTTIISLFLIFLGAVIRLSAYGGLGQNFTFHLAAPDHLVTDGVYRFMQHPSYTGQAVLCLGVAGAFVRWDASVACFIPGEVLNSLRGWVAALLRARVRDEEGMLKGEFGKEWEVWSARTARFVPFIW</sequence>
<protein>
    <submittedName>
        <fullName evidence="12">Prenyl cysteine carboxyl methyltransferase</fullName>
    </submittedName>
</protein>
<evidence type="ECO:0000256" key="9">
    <source>
        <dbReference type="ARBA" id="ARBA00023136"/>
    </source>
</evidence>
<dbReference type="EMBL" id="JAPQKI010000003">
    <property type="protein sequence ID" value="KAJ5110021.1"/>
    <property type="molecule type" value="Genomic_DNA"/>
</dbReference>
<evidence type="ECO:0000256" key="1">
    <source>
        <dbReference type="ARBA" id="ARBA00004127"/>
    </source>
</evidence>
<keyword evidence="7" id="KW-1133">Transmembrane helix</keyword>
<dbReference type="OrthoDB" id="422086at2759"/>
<gene>
    <name evidence="12" type="ORF">N7532_002666</name>
</gene>
<dbReference type="GO" id="GO:0004671">
    <property type="term" value="F:protein C-terminal S-isoprenylcysteine carboxyl O-methyltransferase activity"/>
    <property type="evidence" value="ECO:0007669"/>
    <property type="project" value="TreeGrafter"/>
</dbReference>
<dbReference type="Pfam" id="PF04191">
    <property type="entry name" value="PEMT"/>
    <property type="match status" value="1"/>
</dbReference>
<accession>A0A9W9G0R7</accession>
<evidence type="ECO:0000256" key="2">
    <source>
        <dbReference type="ARBA" id="ARBA00022516"/>
    </source>
</evidence>
<dbReference type="GO" id="GO:0005783">
    <property type="term" value="C:endoplasmic reticulum"/>
    <property type="evidence" value="ECO:0007669"/>
    <property type="project" value="TreeGrafter"/>
</dbReference>
<evidence type="ECO:0000256" key="7">
    <source>
        <dbReference type="ARBA" id="ARBA00022989"/>
    </source>
</evidence>
<keyword evidence="8" id="KW-0443">Lipid metabolism</keyword>
<comment type="caution">
    <text evidence="12">The sequence shown here is derived from an EMBL/GenBank/DDBJ whole genome shotgun (WGS) entry which is preliminary data.</text>
</comment>
<evidence type="ECO:0000313" key="13">
    <source>
        <dbReference type="Proteomes" id="UP001149074"/>
    </source>
</evidence>
<name>A0A9W9G0R7_9EURO</name>
<dbReference type="Proteomes" id="UP001149074">
    <property type="component" value="Unassembled WGS sequence"/>
</dbReference>
<keyword evidence="6" id="KW-0256">Endoplasmic reticulum</keyword>
<keyword evidence="9" id="KW-0472">Membrane</keyword>
<dbReference type="RefSeq" id="XP_056478132.1">
    <property type="nucleotide sequence ID" value="XM_056615160.1"/>
</dbReference>
<evidence type="ECO:0000256" key="5">
    <source>
        <dbReference type="ARBA" id="ARBA00022692"/>
    </source>
</evidence>
<dbReference type="InterPro" id="IPR007318">
    <property type="entry name" value="Phopholipid_MeTrfase"/>
</dbReference>
<dbReference type="PANTHER" id="PTHR12714:SF9">
    <property type="entry name" value="PROTEIN-S-ISOPRENYLCYSTEINE O-METHYLTRANSFERASE"/>
    <property type="match status" value="1"/>
</dbReference>
<evidence type="ECO:0000313" key="12">
    <source>
        <dbReference type="EMBL" id="KAJ5110021.1"/>
    </source>
</evidence>
<evidence type="ECO:0000256" key="4">
    <source>
        <dbReference type="ARBA" id="ARBA00022691"/>
    </source>
</evidence>
<dbReference type="PANTHER" id="PTHR12714">
    <property type="entry name" value="PROTEIN-S ISOPRENYLCYSTEINE O-METHYLTRANSFERASE"/>
    <property type="match status" value="1"/>
</dbReference>
<evidence type="ECO:0000256" key="8">
    <source>
        <dbReference type="ARBA" id="ARBA00023098"/>
    </source>
</evidence>
<organism evidence="12 13">
    <name type="scientific">Penicillium argentinense</name>
    <dbReference type="NCBI Taxonomy" id="1131581"/>
    <lineage>
        <taxon>Eukaryota</taxon>
        <taxon>Fungi</taxon>
        <taxon>Dikarya</taxon>
        <taxon>Ascomycota</taxon>
        <taxon>Pezizomycotina</taxon>
        <taxon>Eurotiomycetes</taxon>
        <taxon>Eurotiomycetidae</taxon>
        <taxon>Eurotiales</taxon>
        <taxon>Aspergillaceae</taxon>
        <taxon>Penicillium</taxon>
    </lineage>
</organism>
<dbReference type="GO" id="GO:0008654">
    <property type="term" value="P:phospholipid biosynthetic process"/>
    <property type="evidence" value="ECO:0007669"/>
    <property type="project" value="UniProtKB-KW"/>
</dbReference>
<evidence type="ECO:0000256" key="3">
    <source>
        <dbReference type="ARBA" id="ARBA00022603"/>
    </source>
</evidence>
<keyword evidence="4" id="KW-0949">S-adenosyl-L-methionine</keyword>
<reference evidence="12" key="2">
    <citation type="journal article" date="2023" name="IMA Fungus">
        <title>Comparative genomic study of the Penicillium genus elucidates a diverse pangenome and 15 lateral gene transfer events.</title>
        <authorList>
            <person name="Petersen C."/>
            <person name="Sorensen T."/>
            <person name="Nielsen M.R."/>
            <person name="Sondergaard T.E."/>
            <person name="Sorensen J.L."/>
            <person name="Fitzpatrick D.A."/>
            <person name="Frisvad J.C."/>
            <person name="Nielsen K.L."/>
        </authorList>
    </citation>
    <scope>NUCLEOTIDE SEQUENCE</scope>
    <source>
        <strain evidence="12">IBT 30761</strain>
    </source>
</reference>
<keyword evidence="3 12" id="KW-0489">Methyltransferase</keyword>
<dbReference type="AlphaFoldDB" id="A0A9W9G0R7"/>
<reference evidence="12" key="1">
    <citation type="submission" date="2022-11" db="EMBL/GenBank/DDBJ databases">
        <authorList>
            <person name="Petersen C."/>
        </authorList>
    </citation>
    <scope>NUCLEOTIDE SEQUENCE</scope>
    <source>
        <strain evidence="12">IBT 30761</strain>
    </source>
</reference>
<keyword evidence="13" id="KW-1185">Reference proteome</keyword>
<keyword evidence="3 12" id="KW-0808">Transferase</keyword>
<dbReference type="Gene3D" id="1.20.120.1630">
    <property type="match status" value="1"/>
</dbReference>
<dbReference type="GO" id="GO:0032259">
    <property type="term" value="P:methylation"/>
    <property type="evidence" value="ECO:0007669"/>
    <property type="project" value="UniProtKB-KW"/>
</dbReference>
<comment type="subcellular location">
    <subcellularLocation>
        <location evidence="1">Endomembrane system</location>
        <topology evidence="1">Multi-pass membrane protein</topology>
    </subcellularLocation>
</comment>
<keyword evidence="5" id="KW-0812">Transmembrane</keyword>
<evidence type="ECO:0000256" key="6">
    <source>
        <dbReference type="ARBA" id="ARBA00022824"/>
    </source>
</evidence>
<dbReference type="GeneID" id="81354139"/>
<keyword evidence="10" id="KW-0594">Phospholipid biosynthesis</keyword>
<evidence type="ECO:0000256" key="11">
    <source>
        <dbReference type="ARBA" id="ARBA00023264"/>
    </source>
</evidence>